<feature type="domain" description="Polysaccharide chain length determinant N-terminal" evidence="8">
    <location>
        <begin position="13"/>
        <end position="80"/>
    </location>
</feature>
<dbReference type="EMBL" id="CP096973">
    <property type="protein sequence ID" value="UYO73851.1"/>
    <property type="molecule type" value="Genomic_DNA"/>
</dbReference>
<evidence type="ECO:0000256" key="5">
    <source>
        <dbReference type="ARBA" id="ARBA00023136"/>
    </source>
</evidence>
<keyword evidence="3 7" id="KW-0812">Transmembrane</keyword>
<dbReference type="Pfam" id="PF02706">
    <property type="entry name" value="Wzz"/>
    <property type="match status" value="1"/>
</dbReference>
<evidence type="ECO:0000256" key="1">
    <source>
        <dbReference type="ARBA" id="ARBA00004651"/>
    </source>
</evidence>
<dbReference type="KEGG" id="hqn:M0220_13325"/>
<keyword evidence="6" id="KW-0175">Coiled coil</keyword>
<comment type="subcellular location">
    <subcellularLocation>
        <location evidence="1">Cell membrane</location>
        <topology evidence="1">Multi-pass membrane protein</topology>
    </subcellularLocation>
</comment>
<evidence type="ECO:0000256" key="4">
    <source>
        <dbReference type="ARBA" id="ARBA00022989"/>
    </source>
</evidence>
<evidence type="ECO:0000256" key="6">
    <source>
        <dbReference type="SAM" id="Coils"/>
    </source>
</evidence>
<evidence type="ECO:0000256" key="3">
    <source>
        <dbReference type="ARBA" id="ARBA00022692"/>
    </source>
</evidence>
<keyword evidence="5 7" id="KW-0472">Membrane</keyword>
<evidence type="ECO:0000256" key="7">
    <source>
        <dbReference type="SAM" id="Phobius"/>
    </source>
</evidence>
<protein>
    <submittedName>
        <fullName evidence="9">Wzz/FepE/Etk N-terminal domain-containing protein</fullName>
    </submittedName>
</protein>
<feature type="transmembrane region" description="Helical" evidence="7">
    <location>
        <begin position="220"/>
        <end position="247"/>
    </location>
</feature>
<reference evidence="9" key="1">
    <citation type="submission" date="2022-05" db="EMBL/GenBank/DDBJ databases">
        <title>Complete sequence of a novel PHA-producing Halomonas strain.</title>
        <authorList>
            <person name="Zheng Z."/>
        </authorList>
    </citation>
    <scope>NUCLEOTIDE SEQUENCE</scope>
    <source>
        <strain evidence="9">ZZQ-149</strain>
    </source>
</reference>
<keyword evidence="10" id="KW-1185">Reference proteome</keyword>
<sequence length="255" mass="28168">MSAKTPKYEDRSQEITLVDLIKILVKKKVLVISIFILAILATLSYALIMPRSYQYTSVYQSAETAPNIAIESMQSLIAKTNNVYLDSLVVEYLDGHELTSMPFEIKVNAPKDTILLRLATQAEVGLADEIASFHKQLLDRVSTDQHEKIEKHRGILEAQLENIQQSIESLSNSNNPMTAELIARYSIQENEIRTNLANLTPGSIVHVASKSIEPVGPGKFFILIVGGLLSALLAIGAAFLLSFIQLVRTSLENDS</sequence>
<feature type="coiled-coil region" evidence="6">
    <location>
        <begin position="146"/>
        <end position="173"/>
    </location>
</feature>
<dbReference type="InterPro" id="IPR050445">
    <property type="entry name" value="Bact_polysacc_biosynth/exp"/>
</dbReference>
<dbReference type="PANTHER" id="PTHR32309:SF13">
    <property type="entry name" value="FERRIC ENTEROBACTIN TRANSPORT PROTEIN FEPE"/>
    <property type="match status" value="1"/>
</dbReference>
<dbReference type="InterPro" id="IPR003856">
    <property type="entry name" value="LPS_length_determ_N"/>
</dbReference>
<dbReference type="PANTHER" id="PTHR32309">
    <property type="entry name" value="TYROSINE-PROTEIN KINASE"/>
    <property type="match status" value="1"/>
</dbReference>
<dbReference type="GO" id="GO:0004713">
    <property type="term" value="F:protein tyrosine kinase activity"/>
    <property type="evidence" value="ECO:0007669"/>
    <property type="project" value="TreeGrafter"/>
</dbReference>
<keyword evidence="4 7" id="KW-1133">Transmembrane helix</keyword>
<gene>
    <name evidence="9" type="ORF">M0220_13325</name>
</gene>
<accession>A0AA46YNC3</accession>
<name>A0AA46YNC3_9GAMM</name>
<dbReference type="Proteomes" id="UP001164935">
    <property type="component" value="Chromosome"/>
</dbReference>
<evidence type="ECO:0000313" key="10">
    <source>
        <dbReference type="Proteomes" id="UP001164935"/>
    </source>
</evidence>
<feature type="transmembrane region" description="Helical" evidence="7">
    <location>
        <begin position="29"/>
        <end position="48"/>
    </location>
</feature>
<proteinExistence type="predicted"/>
<keyword evidence="2" id="KW-1003">Cell membrane</keyword>
<organism evidence="9 10">
    <name type="scientific">Halomonas qinghailakensis</name>
    <dbReference type="NCBI Taxonomy" id="2937790"/>
    <lineage>
        <taxon>Bacteria</taxon>
        <taxon>Pseudomonadati</taxon>
        <taxon>Pseudomonadota</taxon>
        <taxon>Gammaproteobacteria</taxon>
        <taxon>Oceanospirillales</taxon>
        <taxon>Halomonadaceae</taxon>
        <taxon>Halomonas</taxon>
    </lineage>
</organism>
<evidence type="ECO:0000313" key="9">
    <source>
        <dbReference type="EMBL" id="UYO73851.1"/>
    </source>
</evidence>
<evidence type="ECO:0000256" key="2">
    <source>
        <dbReference type="ARBA" id="ARBA00022475"/>
    </source>
</evidence>
<dbReference type="RefSeq" id="WP_264017888.1">
    <property type="nucleotide sequence ID" value="NZ_CP096973.1"/>
</dbReference>
<dbReference type="AlphaFoldDB" id="A0AA46YNC3"/>
<dbReference type="GO" id="GO:0005886">
    <property type="term" value="C:plasma membrane"/>
    <property type="evidence" value="ECO:0007669"/>
    <property type="project" value="UniProtKB-SubCell"/>
</dbReference>
<evidence type="ECO:0000259" key="8">
    <source>
        <dbReference type="Pfam" id="PF02706"/>
    </source>
</evidence>